<feature type="region of interest" description="Disordered" evidence="1">
    <location>
        <begin position="434"/>
        <end position="490"/>
    </location>
</feature>
<organism evidence="3 4">
    <name type="scientific">Kiloniella litopenaei</name>
    <dbReference type="NCBI Taxonomy" id="1549748"/>
    <lineage>
        <taxon>Bacteria</taxon>
        <taxon>Pseudomonadati</taxon>
        <taxon>Pseudomonadota</taxon>
        <taxon>Alphaproteobacteria</taxon>
        <taxon>Rhodospirillales</taxon>
        <taxon>Kiloniellaceae</taxon>
        <taxon>Kiloniella</taxon>
    </lineage>
</organism>
<comment type="caution">
    <text evidence="3">The sequence shown here is derived from an EMBL/GenBank/DDBJ whole genome shotgun (WGS) entry which is preliminary data.</text>
</comment>
<dbReference type="Gene3D" id="3.30.750.140">
    <property type="match status" value="1"/>
</dbReference>
<evidence type="ECO:0000313" key="4">
    <source>
        <dbReference type="Proteomes" id="UP000034491"/>
    </source>
</evidence>
<feature type="compositionally biased region" description="Polar residues" evidence="1">
    <location>
        <begin position="223"/>
        <end position="252"/>
    </location>
</feature>
<evidence type="ECO:0000313" key="3">
    <source>
        <dbReference type="EMBL" id="KKJ76364.1"/>
    </source>
</evidence>
<keyword evidence="4" id="KW-1185">Reference proteome</keyword>
<feature type="region of interest" description="Disordered" evidence="1">
    <location>
        <begin position="166"/>
        <end position="192"/>
    </location>
</feature>
<feature type="region of interest" description="Disordered" evidence="1">
    <location>
        <begin position="1"/>
        <end position="24"/>
    </location>
</feature>
<feature type="compositionally biased region" description="Basic and acidic residues" evidence="1">
    <location>
        <begin position="100"/>
        <end position="112"/>
    </location>
</feature>
<protein>
    <recommendedName>
        <fullName evidence="2">Flagellar hook-length control protein-like C-terminal domain-containing protein</fullName>
    </recommendedName>
</protein>
<feature type="compositionally biased region" description="Polar residues" evidence="1">
    <location>
        <begin position="434"/>
        <end position="452"/>
    </location>
</feature>
<feature type="region of interest" description="Disordered" evidence="1">
    <location>
        <begin position="40"/>
        <end position="152"/>
    </location>
</feature>
<gene>
    <name evidence="3" type="ORF">WH95_12795</name>
</gene>
<feature type="region of interest" description="Disordered" evidence="1">
    <location>
        <begin position="218"/>
        <end position="254"/>
    </location>
</feature>
<feature type="compositionally biased region" description="Basic and acidic residues" evidence="1">
    <location>
        <begin position="480"/>
        <end position="490"/>
    </location>
</feature>
<name>A0A0M2R7I5_9PROT</name>
<dbReference type="EMBL" id="LANI01000019">
    <property type="protein sequence ID" value="KKJ76364.1"/>
    <property type="molecule type" value="Genomic_DNA"/>
</dbReference>
<dbReference type="STRING" id="1549748.WH95_12795"/>
<evidence type="ECO:0000259" key="2">
    <source>
        <dbReference type="Pfam" id="PF02120"/>
    </source>
</evidence>
<feature type="compositionally biased region" description="Polar residues" evidence="1">
    <location>
        <begin position="40"/>
        <end position="57"/>
    </location>
</feature>
<dbReference type="InterPro" id="IPR021136">
    <property type="entry name" value="Flagellar_hook_control-like_C"/>
</dbReference>
<feature type="compositionally biased region" description="Polar residues" evidence="1">
    <location>
        <begin position="134"/>
        <end position="152"/>
    </location>
</feature>
<dbReference type="CDD" id="cd17470">
    <property type="entry name" value="T3SS_Flik_C"/>
    <property type="match status" value="1"/>
</dbReference>
<proteinExistence type="predicted"/>
<feature type="domain" description="Flagellar hook-length control protein-like C-terminal" evidence="2">
    <location>
        <begin position="364"/>
        <end position="439"/>
    </location>
</feature>
<evidence type="ECO:0000256" key="1">
    <source>
        <dbReference type="SAM" id="MobiDB-lite"/>
    </source>
</evidence>
<dbReference type="Proteomes" id="UP000034491">
    <property type="component" value="Unassembled WGS sequence"/>
</dbReference>
<feature type="compositionally biased region" description="Basic and acidic residues" evidence="1">
    <location>
        <begin position="121"/>
        <end position="133"/>
    </location>
</feature>
<dbReference type="Pfam" id="PF02120">
    <property type="entry name" value="Flg_hook"/>
    <property type="match status" value="1"/>
</dbReference>
<accession>A0A0M2R7I5</accession>
<dbReference type="OrthoDB" id="7203912at2"/>
<dbReference type="InterPro" id="IPR038610">
    <property type="entry name" value="FliK-like_C_sf"/>
</dbReference>
<feature type="compositionally biased region" description="Polar residues" evidence="1">
    <location>
        <begin position="176"/>
        <end position="192"/>
    </location>
</feature>
<sequence>MNNYNIDINRAVSQQSQTKGKQAPNASQVFAEYLNSVSASRKSVAANPSLTRDNSILGNIFNKTPWPAERDISFSPSKTNFDDKQDNYDDTQTGSTEYSADAREKTAQHSPDDNENTDQALHSDDKRADRSENDAANTAIENNETGSSEIASTENNDVAVVVEPTTQQTVTHSKHLPSSGSPNQGPVTPNASQQNVKVENANQGASNASVANVKVTEADVTSRPLNSLTGSTSVSAQSSQDMNTAAANASAQDKSKGLATATTAQTVNGKTATPGQVAQAVLANTPGQNGNNANGQFQNNNGMIKADLGQATNTKTQVQTGSLNFADALASTNRTSKPAPTAPLQSTLRSMNVTPADQLSIHIRKAVGANKDSISIKLHPSELGRVDVKLEIVDGSTMKAMITAERPDTLDMLQRDSRMLEKALQDAGLKTDGQSLSFNLKQDGSEQNSTHAKGSEIADPETVAAADEEASEAIEVIKQSSHDGDLDINV</sequence>
<reference evidence="3 4" key="1">
    <citation type="submission" date="2015-03" db="EMBL/GenBank/DDBJ databases">
        <title>Genome sequence of Kiloniella sp. P1-1, isolated from the gut microflora of Pacific white shrimp, Penaeus vannamei.</title>
        <authorList>
            <person name="Shao Z."/>
            <person name="Wang L."/>
            <person name="Li X."/>
        </authorList>
    </citation>
    <scope>NUCLEOTIDE SEQUENCE [LARGE SCALE GENOMIC DNA]</scope>
    <source>
        <strain evidence="3 4">P1-1</strain>
    </source>
</reference>
<dbReference type="AlphaFoldDB" id="A0A0M2R7I5"/>